<dbReference type="GO" id="GO:0006629">
    <property type="term" value="P:lipid metabolic process"/>
    <property type="evidence" value="ECO:0007669"/>
    <property type="project" value="InterPro"/>
</dbReference>
<dbReference type="Gene3D" id="3.40.50.1820">
    <property type="entry name" value="alpha/beta hydrolase"/>
    <property type="match status" value="1"/>
</dbReference>
<evidence type="ECO:0000256" key="3">
    <source>
        <dbReference type="ARBA" id="ARBA00047591"/>
    </source>
</evidence>
<comment type="catalytic activity">
    <reaction evidence="3">
        <text>a diacylglycerol + H2O = a monoacylglycerol + a fatty acid + H(+)</text>
        <dbReference type="Rhea" id="RHEA:32731"/>
        <dbReference type="ChEBI" id="CHEBI:15377"/>
        <dbReference type="ChEBI" id="CHEBI:15378"/>
        <dbReference type="ChEBI" id="CHEBI:17408"/>
        <dbReference type="ChEBI" id="CHEBI:18035"/>
        <dbReference type="ChEBI" id="CHEBI:28868"/>
    </reaction>
</comment>
<protein>
    <recommendedName>
        <fullName evidence="6">Fungal lipase-type domain-containing protein</fullName>
    </recommendedName>
</protein>
<dbReference type="InterPro" id="IPR002921">
    <property type="entry name" value="Fungal_lipase-type"/>
</dbReference>
<sequence length="304" mass="32322">MHTVLFSSSFVLAILTTQAVGASKHIKRHSPTALTPSEINAYAPLTRFASAAYCQTDTTQSWTCGDDCAANADFKPVAVGGNGLSVQFWYVGFSPSLNSVIVAHQGTDNTKLEPLLTDAMILLRSLDPGLFPGLSSNILVHAGFAGTHAQTATAILSAVRQTITKYQAKQVTIVGHSLGGALALLDGVYLPLHIKGVSFRTVTYAMSKVGNQAFADYVDANVSLTHINNKDDPIPRLPPAIPLLLDYHQTSGEIHIVENGNWISCPGQENPSPKCTSSNTRTDIKDHYGPYNGVIMGGACAKVS</sequence>
<dbReference type="InterPro" id="IPR029058">
    <property type="entry name" value="AB_hydrolase_fold"/>
</dbReference>
<evidence type="ECO:0000259" key="6">
    <source>
        <dbReference type="Pfam" id="PF01764"/>
    </source>
</evidence>
<comment type="catalytic activity">
    <reaction evidence="4">
        <text>a monoacylglycerol + H2O = glycerol + a fatty acid + H(+)</text>
        <dbReference type="Rhea" id="RHEA:15245"/>
        <dbReference type="ChEBI" id="CHEBI:15377"/>
        <dbReference type="ChEBI" id="CHEBI:15378"/>
        <dbReference type="ChEBI" id="CHEBI:17408"/>
        <dbReference type="ChEBI" id="CHEBI:17754"/>
        <dbReference type="ChEBI" id="CHEBI:28868"/>
    </reaction>
</comment>
<reference evidence="7" key="1">
    <citation type="submission" date="2022-07" db="EMBL/GenBank/DDBJ databases">
        <title>Genome Sequence of Leucocoprinus birnbaumii.</title>
        <authorList>
            <person name="Buettner E."/>
        </authorList>
    </citation>
    <scope>NUCLEOTIDE SEQUENCE</scope>
    <source>
        <strain evidence="7">VT141</strain>
    </source>
</reference>
<accession>A0AAD5VZJ7</accession>
<comment type="caution">
    <text evidence="7">The sequence shown here is derived from an EMBL/GenBank/DDBJ whole genome shotgun (WGS) entry which is preliminary data.</text>
</comment>
<dbReference type="Pfam" id="PF01764">
    <property type="entry name" value="Lipase_3"/>
    <property type="match status" value="1"/>
</dbReference>
<dbReference type="AlphaFoldDB" id="A0AAD5VZJ7"/>
<organism evidence="7 8">
    <name type="scientific">Leucocoprinus birnbaumii</name>
    <dbReference type="NCBI Taxonomy" id="56174"/>
    <lineage>
        <taxon>Eukaryota</taxon>
        <taxon>Fungi</taxon>
        <taxon>Dikarya</taxon>
        <taxon>Basidiomycota</taxon>
        <taxon>Agaricomycotina</taxon>
        <taxon>Agaricomycetes</taxon>
        <taxon>Agaricomycetidae</taxon>
        <taxon>Agaricales</taxon>
        <taxon>Agaricineae</taxon>
        <taxon>Agaricaceae</taxon>
        <taxon>Leucocoprinus</taxon>
    </lineage>
</organism>
<keyword evidence="5" id="KW-0732">Signal</keyword>
<evidence type="ECO:0000256" key="1">
    <source>
        <dbReference type="ARBA" id="ARBA00023157"/>
    </source>
</evidence>
<gene>
    <name evidence="7" type="ORF">NP233_g1765</name>
</gene>
<feature type="signal peptide" evidence="5">
    <location>
        <begin position="1"/>
        <end position="21"/>
    </location>
</feature>
<feature type="domain" description="Fungal lipase-type" evidence="6">
    <location>
        <begin position="102"/>
        <end position="239"/>
    </location>
</feature>
<dbReference type="InterPro" id="IPR051218">
    <property type="entry name" value="Sec_MonoDiacylglyc_Lipase"/>
</dbReference>
<dbReference type="CDD" id="cd00519">
    <property type="entry name" value="Lipase_3"/>
    <property type="match status" value="1"/>
</dbReference>
<keyword evidence="1" id="KW-1015">Disulfide bond</keyword>
<evidence type="ECO:0000256" key="2">
    <source>
        <dbReference type="ARBA" id="ARBA00043996"/>
    </source>
</evidence>
<evidence type="ECO:0000256" key="5">
    <source>
        <dbReference type="SAM" id="SignalP"/>
    </source>
</evidence>
<dbReference type="Proteomes" id="UP001213000">
    <property type="component" value="Unassembled WGS sequence"/>
</dbReference>
<feature type="chain" id="PRO_5041934738" description="Fungal lipase-type domain-containing protein" evidence="5">
    <location>
        <begin position="22"/>
        <end position="304"/>
    </location>
</feature>
<dbReference type="PANTHER" id="PTHR45856:SF25">
    <property type="entry name" value="FUNGAL LIPASE-LIKE DOMAIN-CONTAINING PROTEIN"/>
    <property type="match status" value="1"/>
</dbReference>
<dbReference type="PANTHER" id="PTHR45856">
    <property type="entry name" value="ALPHA/BETA-HYDROLASES SUPERFAMILY PROTEIN"/>
    <property type="match status" value="1"/>
</dbReference>
<evidence type="ECO:0000313" key="8">
    <source>
        <dbReference type="Proteomes" id="UP001213000"/>
    </source>
</evidence>
<evidence type="ECO:0000256" key="4">
    <source>
        <dbReference type="ARBA" id="ARBA00048461"/>
    </source>
</evidence>
<name>A0AAD5VZJ7_9AGAR</name>
<proteinExistence type="inferred from homology"/>
<dbReference type="EMBL" id="JANIEX010000068">
    <property type="protein sequence ID" value="KAJ3574449.1"/>
    <property type="molecule type" value="Genomic_DNA"/>
</dbReference>
<evidence type="ECO:0000313" key="7">
    <source>
        <dbReference type="EMBL" id="KAJ3574449.1"/>
    </source>
</evidence>
<dbReference type="SUPFAM" id="SSF53474">
    <property type="entry name" value="alpha/beta-Hydrolases"/>
    <property type="match status" value="1"/>
</dbReference>
<comment type="similarity">
    <text evidence="2">Belongs to the AB hydrolase superfamily. Lipase family. Class 3 subfamily.</text>
</comment>
<keyword evidence="8" id="KW-1185">Reference proteome</keyword>